<dbReference type="PROSITE" id="PS50893">
    <property type="entry name" value="ABC_TRANSPORTER_2"/>
    <property type="match status" value="1"/>
</dbReference>
<accession>A0ABD0XSB5</accession>
<keyword evidence="1" id="KW-0813">Transport</keyword>
<dbReference type="Pfam" id="PF00005">
    <property type="entry name" value="ABC_tran"/>
    <property type="match status" value="1"/>
</dbReference>
<keyword evidence="3" id="KW-0067">ATP-binding</keyword>
<dbReference type="AlphaFoldDB" id="A0ABD0XSB5"/>
<evidence type="ECO:0000256" key="3">
    <source>
        <dbReference type="ARBA" id="ARBA00022840"/>
    </source>
</evidence>
<reference evidence="5 6" key="1">
    <citation type="submission" date="2024-07" db="EMBL/GenBank/DDBJ databases">
        <title>Chromosome-level genome assembly of the water stick insect Ranatra chinensis (Heteroptera: Nepidae).</title>
        <authorList>
            <person name="Liu X."/>
        </authorList>
    </citation>
    <scope>NUCLEOTIDE SEQUENCE [LARGE SCALE GENOMIC DNA]</scope>
    <source>
        <strain evidence="5">Cailab_2021Rc</strain>
        <tissue evidence="5">Muscle</tissue>
    </source>
</reference>
<dbReference type="Proteomes" id="UP001558652">
    <property type="component" value="Unassembled WGS sequence"/>
</dbReference>
<dbReference type="Gene3D" id="3.40.50.300">
    <property type="entry name" value="P-loop containing nucleotide triphosphate hydrolases"/>
    <property type="match status" value="1"/>
</dbReference>
<sequence length="241" mass="26744">MENVMGILKISGLTKRYKKFTAVQDVTFEVPEGAVYGLVGLNGAGKTTTIKSITGLLKKFDGDISIAGLPWGHKDYNKEFSFLPELFTPPLYLTGMEYVKFILELHKAKVDMDLVNRMCDTLNFDKNLLDKKTKTYSKGTMQKIGLIQAVCTPAKLLILDEPMSGLDPLARARFKNLIADVNQKGTTLFLSTHILHDIDTLCSHIGILNAGRLLFNGTPAELKQKYNVTNLEDAFLKEIGA</sequence>
<name>A0ABD0XSB5_9HEMI</name>
<dbReference type="PANTHER" id="PTHR42939:SF1">
    <property type="entry name" value="ABC TRANSPORTER ATP-BINDING PROTEIN ALBC-RELATED"/>
    <property type="match status" value="1"/>
</dbReference>
<dbReference type="PANTHER" id="PTHR42939">
    <property type="entry name" value="ABC TRANSPORTER ATP-BINDING PROTEIN ALBC-RELATED"/>
    <property type="match status" value="1"/>
</dbReference>
<evidence type="ECO:0000313" key="6">
    <source>
        <dbReference type="Proteomes" id="UP001558652"/>
    </source>
</evidence>
<dbReference type="GO" id="GO:0005524">
    <property type="term" value="F:ATP binding"/>
    <property type="evidence" value="ECO:0007669"/>
    <property type="project" value="UniProtKB-KW"/>
</dbReference>
<keyword evidence="6" id="KW-1185">Reference proteome</keyword>
<dbReference type="InterPro" id="IPR027417">
    <property type="entry name" value="P-loop_NTPase"/>
</dbReference>
<dbReference type="SMART" id="SM00382">
    <property type="entry name" value="AAA"/>
    <property type="match status" value="1"/>
</dbReference>
<evidence type="ECO:0000259" key="4">
    <source>
        <dbReference type="PROSITE" id="PS50893"/>
    </source>
</evidence>
<evidence type="ECO:0000256" key="1">
    <source>
        <dbReference type="ARBA" id="ARBA00022448"/>
    </source>
</evidence>
<dbReference type="InterPro" id="IPR003439">
    <property type="entry name" value="ABC_transporter-like_ATP-bd"/>
</dbReference>
<protein>
    <recommendedName>
        <fullName evidence="4">ABC transporter domain-containing protein</fullName>
    </recommendedName>
</protein>
<dbReference type="InterPro" id="IPR003593">
    <property type="entry name" value="AAA+_ATPase"/>
</dbReference>
<dbReference type="InterPro" id="IPR051782">
    <property type="entry name" value="ABC_Transporter_VariousFunc"/>
</dbReference>
<dbReference type="EMBL" id="JBFDAA010000030">
    <property type="protein sequence ID" value="KAL1110033.1"/>
    <property type="molecule type" value="Genomic_DNA"/>
</dbReference>
<dbReference type="CDD" id="cd03230">
    <property type="entry name" value="ABC_DR_subfamily_A"/>
    <property type="match status" value="1"/>
</dbReference>
<keyword evidence="2" id="KW-0547">Nucleotide-binding</keyword>
<evidence type="ECO:0000256" key="2">
    <source>
        <dbReference type="ARBA" id="ARBA00022741"/>
    </source>
</evidence>
<evidence type="ECO:0000313" key="5">
    <source>
        <dbReference type="EMBL" id="KAL1110033.1"/>
    </source>
</evidence>
<feature type="domain" description="ABC transporter" evidence="4">
    <location>
        <begin position="8"/>
        <end position="235"/>
    </location>
</feature>
<comment type="caution">
    <text evidence="5">The sequence shown here is derived from an EMBL/GenBank/DDBJ whole genome shotgun (WGS) entry which is preliminary data.</text>
</comment>
<gene>
    <name evidence="5" type="ORF">AAG570_014173</name>
</gene>
<dbReference type="SUPFAM" id="SSF52540">
    <property type="entry name" value="P-loop containing nucleoside triphosphate hydrolases"/>
    <property type="match status" value="1"/>
</dbReference>
<organism evidence="5 6">
    <name type="scientific">Ranatra chinensis</name>
    <dbReference type="NCBI Taxonomy" id="642074"/>
    <lineage>
        <taxon>Eukaryota</taxon>
        <taxon>Metazoa</taxon>
        <taxon>Ecdysozoa</taxon>
        <taxon>Arthropoda</taxon>
        <taxon>Hexapoda</taxon>
        <taxon>Insecta</taxon>
        <taxon>Pterygota</taxon>
        <taxon>Neoptera</taxon>
        <taxon>Paraneoptera</taxon>
        <taxon>Hemiptera</taxon>
        <taxon>Heteroptera</taxon>
        <taxon>Panheteroptera</taxon>
        <taxon>Nepomorpha</taxon>
        <taxon>Nepidae</taxon>
        <taxon>Ranatrinae</taxon>
        <taxon>Ranatra</taxon>
    </lineage>
</organism>
<proteinExistence type="predicted"/>